<name>A0A9N9LEE5_9HELO</name>
<evidence type="ECO:0000313" key="3">
    <source>
        <dbReference type="Proteomes" id="UP000701801"/>
    </source>
</evidence>
<comment type="caution">
    <text evidence="2">The sequence shown here is derived from an EMBL/GenBank/DDBJ whole genome shotgun (WGS) entry which is preliminary data.</text>
</comment>
<feature type="compositionally biased region" description="Basic and acidic residues" evidence="1">
    <location>
        <begin position="27"/>
        <end position="47"/>
    </location>
</feature>
<feature type="region of interest" description="Disordered" evidence="1">
    <location>
        <begin position="1"/>
        <end position="65"/>
    </location>
</feature>
<dbReference type="PANTHER" id="PTHR39609:SF1">
    <property type="entry name" value="RFEG"/>
    <property type="match status" value="1"/>
</dbReference>
<dbReference type="OrthoDB" id="4146887at2759"/>
<evidence type="ECO:0000256" key="1">
    <source>
        <dbReference type="SAM" id="MobiDB-lite"/>
    </source>
</evidence>
<evidence type="ECO:0000313" key="2">
    <source>
        <dbReference type="EMBL" id="CAG8970824.1"/>
    </source>
</evidence>
<sequence>MARPSAIPRAKWPREKVPKIRLLPNGDRSREEAFGGLDRARKEAPKDRRLHHGARQSDRNGNEDYSQCLRENQRPCEENLRDGIDREVISEDICFYLGPDARVRSGDYQHPQTGQIQAVYFINAYDILTTAHVSDLKADSEMWDAERRAMGDIMMNAEYRASKVYKSRHYYGSSEPNQPRYIMGGLKLR</sequence>
<dbReference type="Proteomes" id="UP000701801">
    <property type="component" value="Unassembled WGS sequence"/>
</dbReference>
<accession>A0A9N9LEE5</accession>
<organism evidence="2 3">
    <name type="scientific">Hymenoscyphus albidus</name>
    <dbReference type="NCBI Taxonomy" id="595503"/>
    <lineage>
        <taxon>Eukaryota</taxon>
        <taxon>Fungi</taxon>
        <taxon>Dikarya</taxon>
        <taxon>Ascomycota</taxon>
        <taxon>Pezizomycotina</taxon>
        <taxon>Leotiomycetes</taxon>
        <taxon>Helotiales</taxon>
        <taxon>Helotiaceae</taxon>
        <taxon>Hymenoscyphus</taxon>
    </lineage>
</organism>
<dbReference type="AlphaFoldDB" id="A0A9N9LEE5"/>
<reference evidence="2" key="1">
    <citation type="submission" date="2021-07" db="EMBL/GenBank/DDBJ databases">
        <authorList>
            <person name="Durling M."/>
        </authorList>
    </citation>
    <scope>NUCLEOTIDE SEQUENCE</scope>
</reference>
<dbReference type="PANTHER" id="PTHR39609">
    <property type="entry name" value="RFEG-RELATED"/>
    <property type="match status" value="1"/>
</dbReference>
<keyword evidence="3" id="KW-1185">Reference proteome</keyword>
<protein>
    <submittedName>
        <fullName evidence="2">Uncharacterized protein</fullName>
    </submittedName>
</protein>
<dbReference type="EMBL" id="CAJVRM010000002">
    <property type="protein sequence ID" value="CAG8970824.1"/>
    <property type="molecule type" value="Genomic_DNA"/>
</dbReference>
<proteinExistence type="predicted"/>
<gene>
    <name evidence="2" type="ORF">HYALB_00001612</name>
</gene>